<reference evidence="1" key="1">
    <citation type="submission" date="2016-01" db="EMBL/GenBank/DDBJ databases">
        <authorList>
            <person name="Peeters C."/>
        </authorList>
    </citation>
    <scope>NUCLEOTIDE SEQUENCE [LARGE SCALE GENOMIC DNA]</scope>
    <source>
        <strain evidence="1">LMG 22940</strain>
    </source>
</reference>
<evidence type="ECO:0000313" key="2">
    <source>
        <dbReference type="Proteomes" id="UP000054770"/>
    </source>
</evidence>
<name>A0A158KX45_9BURK</name>
<comment type="caution">
    <text evidence="1">The sequence shown here is derived from an EMBL/GenBank/DDBJ whole genome shotgun (WGS) entry which is preliminary data.</text>
</comment>
<dbReference type="AlphaFoldDB" id="A0A158KX45"/>
<keyword evidence="2" id="KW-1185">Reference proteome</keyword>
<protein>
    <submittedName>
        <fullName evidence="1">Uncharacterized protein</fullName>
    </submittedName>
</protein>
<proteinExistence type="predicted"/>
<sequence length="93" mass="10856">MKVNFVKALYPETLDQLADRWTAVMNQVNRQIGRYPDRLYIEVAELIDQTEHLIEPDPFEQDVLTTARKLSEDGNLKMALFRLHEVVEARLEG</sequence>
<dbReference type="Proteomes" id="UP000054770">
    <property type="component" value="Unassembled WGS sequence"/>
</dbReference>
<dbReference type="EMBL" id="FCON02000198">
    <property type="protein sequence ID" value="SAL85712.1"/>
    <property type="molecule type" value="Genomic_DNA"/>
</dbReference>
<gene>
    <name evidence="1" type="ORF">AWB68_07775</name>
</gene>
<evidence type="ECO:0000313" key="1">
    <source>
        <dbReference type="EMBL" id="SAL85712.1"/>
    </source>
</evidence>
<organism evidence="1 2">
    <name type="scientific">Caballeronia choica</name>
    <dbReference type="NCBI Taxonomy" id="326476"/>
    <lineage>
        <taxon>Bacteria</taxon>
        <taxon>Pseudomonadati</taxon>
        <taxon>Pseudomonadota</taxon>
        <taxon>Betaproteobacteria</taxon>
        <taxon>Burkholderiales</taxon>
        <taxon>Burkholderiaceae</taxon>
        <taxon>Caballeronia</taxon>
    </lineage>
</organism>
<accession>A0A158KX45</accession>